<dbReference type="SUPFAM" id="SSF52413">
    <property type="entry name" value="UDP-glucose/GDP-mannose dehydrogenase C-terminal domain"/>
    <property type="match status" value="1"/>
</dbReference>
<dbReference type="HOGENOM" id="CLU_023810_3_1_10"/>
<dbReference type="SMART" id="SM00984">
    <property type="entry name" value="UDPG_MGDP_dh_C"/>
    <property type="match status" value="1"/>
</dbReference>
<sequence>MAYITSMTEDYKIGIIGLGYVGFPLACLLATKYTVTGYDINPLRVEEINRGEDCTLEVESGKIADALRRGMVCTCDKEALRGCNVYIVTVPTPITRHNVPDLSPLESASRLIGSLLSPGDTVVYESTVYPGLTETFCAPILETVSGMKLNEGFFIGYSPERVNPGDKEHPVERIVKITSGSTPEAADRIDLIYNSVLQNGTHRAPSIKVAEAAKVVENAQRDVNIAFMNEIAKIMDVLGVDTNDVLQAAGSKWNFLPFRPGLVGGHCIGVDPYYLIEEARLHGVTPSLLIETRRINAAMGSYVAERVVCLMNKQGLTAKNAQILILGFSFKENCPDIRNTRIVDIISTLREYTPHITVLDPWVDPAEVRAEYGLDVCNRPEAINGHRYDAIILGVAHDCFRSLPLSGMTRPGGIIYDVKGMLDRELVTKRL</sequence>
<dbReference type="InterPro" id="IPR001732">
    <property type="entry name" value="UDP-Glc/GDP-Man_DH_N"/>
</dbReference>
<dbReference type="Gene3D" id="3.40.50.720">
    <property type="entry name" value="NAD(P)-binding Rossmann-like Domain"/>
    <property type="match status" value="2"/>
</dbReference>
<dbReference type="PANTHER" id="PTHR43491">
    <property type="entry name" value="UDP-N-ACETYL-D-MANNOSAMINE DEHYDROGENASE"/>
    <property type="match status" value="1"/>
</dbReference>
<dbReference type="PATRIC" id="fig|762968.3.peg.1916"/>
<dbReference type="GeneID" id="93557603"/>
<evidence type="ECO:0000256" key="2">
    <source>
        <dbReference type="ARBA" id="ARBA00023002"/>
    </source>
</evidence>
<evidence type="ECO:0000313" key="6">
    <source>
        <dbReference type="EMBL" id="EHG99974.1"/>
    </source>
</evidence>
<proteinExistence type="inferred from homology"/>
<dbReference type="OrthoDB" id="9803238at2"/>
<protein>
    <submittedName>
        <fullName evidence="6">Nucleotide sugar dehydrogenase</fullName>
    </submittedName>
</protein>
<dbReference type="SUPFAM" id="SSF51735">
    <property type="entry name" value="NAD(P)-binding Rossmann-fold domains"/>
    <property type="match status" value="1"/>
</dbReference>
<dbReference type="GO" id="GO:0051287">
    <property type="term" value="F:NAD binding"/>
    <property type="evidence" value="ECO:0007669"/>
    <property type="project" value="InterPro"/>
</dbReference>
<dbReference type="InterPro" id="IPR036291">
    <property type="entry name" value="NAD(P)-bd_dom_sf"/>
</dbReference>
<dbReference type="GO" id="GO:0000271">
    <property type="term" value="P:polysaccharide biosynthetic process"/>
    <property type="evidence" value="ECO:0007669"/>
    <property type="project" value="InterPro"/>
</dbReference>
<comment type="caution">
    <text evidence="6">The sequence shown here is derived from an EMBL/GenBank/DDBJ whole genome shotgun (WGS) entry which is preliminary data.</text>
</comment>
<evidence type="ECO:0000256" key="1">
    <source>
        <dbReference type="ARBA" id="ARBA00006601"/>
    </source>
</evidence>
<dbReference type="InterPro" id="IPR028359">
    <property type="entry name" value="UDP_ManNAc/GlcNAc_DH"/>
</dbReference>
<evidence type="ECO:0000256" key="4">
    <source>
        <dbReference type="PIRNR" id="PIRNR000124"/>
    </source>
</evidence>
<evidence type="ECO:0000259" key="5">
    <source>
        <dbReference type="SMART" id="SM00984"/>
    </source>
</evidence>
<keyword evidence="3" id="KW-0520">NAD</keyword>
<dbReference type="NCBIfam" id="TIGR03026">
    <property type="entry name" value="NDP-sugDHase"/>
    <property type="match status" value="1"/>
</dbReference>
<comment type="similarity">
    <text evidence="1 4">Belongs to the UDP-glucose/GDP-mannose dehydrogenase family.</text>
</comment>
<dbReference type="InterPro" id="IPR008927">
    <property type="entry name" value="6-PGluconate_DH-like_C_sf"/>
</dbReference>
<dbReference type="SUPFAM" id="SSF48179">
    <property type="entry name" value="6-phosphogluconate dehydrogenase C-terminal domain-like"/>
    <property type="match status" value="1"/>
</dbReference>
<dbReference type="Pfam" id="PF03721">
    <property type="entry name" value="UDPG_MGDP_dh_N"/>
    <property type="match status" value="1"/>
</dbReference>
<dbReference type="PIRSF" id="PIRSF000124">
    <property type="entry name" value="UDPglc_GDPman_dh"/>
    <property type="match status" value="1"/>
</dbReference>
<dbReference type="Pfam" id="PF00984">
    <property type="entry name" value="UDPG_MGDP_dh"/>
    <property type="match status" value="1"/>
</dbReference>
<keyword evidence="7" id="KW-1185">Reference proteome</keyword>
<dbReference type="GO" id="GO:0016628">
    <property type="term" value="F:oxidoreductase activity, acting on the CH-CH group of donors, NAD or NADP as acceptor"/>
    <property type="evidence" value="ECO:0007669"/>
    <property type="project" value="InterPro"/>
</dbReference>
<dbReference type="InterPro" id="IPR036220">
    <property type="entry name" value="UDP-Glc/GDP-Man_DH_C_sf"/>
</dbReference>
<dbReference type="InterPro" id="IPR017476">
    <property type="entry name" value="UDP-Glc/GDP-Man"/>
</dbReference>
<dbReference type="GO" id="GO:0016616">
    <property type="term" value="F:oxidoreductase activity, acting on the CH-OH group of donors, NAD or NADP as acceptor"/>
    <property type="evidence" value="ECO:0007669"/>
    <property type="project" value="InterPro"/>
</dbReference>
<name>G5SS08_9BACT</name>
<organism evidence="6 7">
    <name type="scientific">Paraprevotella clara YIT 11840</name>
    <dbReference type="NCBI Taxonomy" id="762968"/>
    <lineage>
        <taxon>Bacteria</taxon>
        <taxon>Pseudomonadati</taxon>
        <taxon>Bacteroidota</taxon>
        <taxon>Bacteroidia</taxon>
        <taxon>Bacteroidales</taxon>
        <taxon>Prevotellaceae</taxon>
        <taxon>Paraprevotella</taxon>
    </lineage>
</organism>
<dbReference type="STRING" id="762968.HMPREF9441_02157"/>
<feature type="domain" description="UDP-glucose/GDP-mannose dehydrogenase C-terminal" evidence="5">
    <location>
        <begin position="324"/>
        <end position="424"/>
    </location>
</feature>
<dbReference type="PIRSF" id="PIRSF500136">
    <property type="entry name" value="UDP_ManNAc_DH"/>
    <property type="match status" value="1"/>
</dbReference>
<gene>
    <name evidence="6" type="ORF">HMPREF9441_02157</name>
</gene>
<dbReference type="EMBL" id="AFFY01000026">
    <property type="protein sequence ID" value="EHG99974.1"/>
    <property type="molecule type" value="Genomic_DNA"/>
</dbReference>
<reference evidence="6 7" key="1">
    <citation type="submission" date="2011-03" db="EMBL/GenBank/DDBJ databases">
        <authorList>
            <person name="Weinstock G."/>
            <person name="Sodergren E."/>
            <person name="Clifton S."/>
            <person name="Fulton L."/>
            <person name="Fulton B."/>
            <person name="Courtney L."/>
            <person name="Fronick C."/>
            <person name="Harrison M."/>
            <person name="Strong C."/>
            <person name="Farmer C."/>
            <person name="Delahaunty K."/>
            <person name="Markovic C."/>
            <person name="Hall O."/>
            <person name="Minx P."/>
            <person name="Tomlinson C."/>
            <person name="Mitreva M."/>
            <person name="Hou S."/>
            <person name="Chen J."/>
            <person name="Wollam A."/>
            <person name="Pepin K.H."/>
            <person name="Johnson M."/>
            <person name="Bhonagiri V."/>
            <person name="Zhang X."/>
            <person name="Suruliraj S."/>
            <person name="Warren W."/>
            <person name="Chinwalla A."/>
            <person name="Mardis E.R."/>
            <person name="Wilson R.K."/>
        </authorList>
    </citation>
    <scope>NUCLEOTIDE SEQUENCE [LARGE SCALE GENOMIC DNA]</scope>
    <source>
        <strain evidence="6 7">YIT 11840</strain>
    </source>
</reference>
<dbReference type="RefSeq" id="WP_008620467.1">
    <property type="nucleotide sequence ID" value="NZ_JH376599.1"/>
</dbReference>
<evidence type="ECO:0000256" key="3">
    <source>
        <dbReference type="ARBA" id="ARBA00023027"/>
    </source>
</evidence>
<keyword evidence="2" id="KW-0560">Oxidoreductase</keyword>
<dbReference type="Proteomes" id="UP000003598">
    <property type="component" value="Unassembled WGS sequence"/>
</dbReference>
<accession>G5SS08</accession>
<evidence type="ECO:0000313" key="7">
    <source>
        <dbReference type="Proteomes" id="UP000003598"/>
    </source>
</evidence>
<dbReference type="PANTHER" id="PTHR43491:SF2">
    <property type="entry name" value="UDP-N-ACETYL-D-MANNOSAMINE DEHYDROGENASE"/>
    <property type="match status" value="1"/>
</dbReference>
<dbReference type="AlphaFoldDB" id="G5SS08"/>
<dbReference type="InterPro" id="IPR014027">
    <property type="entry name" value="UDP-Glc/GDP-Man_DH_C"/>
</dbReference>
<dbReference type="InterPro" id="IPR014026">
    <property type="entry name" value="UDP-Glc/GDP-Man_DH_dimer"/>
</dbReference>
<dbReference type="eggNOG" id="COG0677">
    <property type="taxonomic scope" value="Bacteria"/>
</dbReference>
<dbReference type="Pfam" id="PF03720">
    <property type="entry name" value="UDPG_MGDP_dh_C"/>
    <property type="match status" value="1"/>
</dbReference>